<gene>
    <name evidence="4" type="ORF">KAF25_010943</name>
</gene>
<dbReference type="SMART" id="SM00954">
    <property type="entry name" value="RelA_SpoT"/>
    <property type="match status" value="1"/>
</dbReference>
<reference evidence="4" key="1">
    <citation type="submission" date="2021-04" db="EMBL/GenBank/DDBJ databases">
        <title>Draft genome of Fusarium avenaceum strain F156N33, isolated from an atmospheric sample in Virginia.</title>
        <authorList>
            <person name="Yang S."/>
            <person name="Vinatzer B.A."/>
            <person name="Coleman J."/>
        </authorList>
    </citation>
    <scope>NUCLEOTIDE SEQUENCE</scope>
    <source>
        <strain evidence="4">F156N33</strain>
    </source>
</reference>
<dbReference type="InterPro" id="IPR027417">
    <property type="entry name" value="P-loop_NTPase"/>
</dbReference>
<keyword evidence="5" id="KW-1185">Reference proteome</keyword>
<dbReference type="Pfam" id="PF04607">
    <property type="entry name" value="RelA_SpoT"/>
    <property type="match status" value="1"/>
</dbReference>
<sequence length="1134" mass="128568">MDTSGLRPGHTSIVPLQDRIRKAIADAQDSESPLLVFFNAWDNLVDDYALFVEGLKHALENVLREEGIQATISGRVKSHESIQKSVRRREALGENFQNIEAIFGGIHDLAGFRIVVDYPSGMQKTQDIVQRFDKIALSEFRSNRDLGLDWEPIFGAFESKNYRVKIWPEQSHPLYRFRGVLIEIQVFSIAESLYNRLSHPLIYKKPSGQLSVNDQKIIDISHGLSLCYWICLSCMENQLETDSGGNTSEIPDAVRRVASDEDVELSELIEKTPTFNSPSGGIRTIDLLNFITTNKAQEVHSSSDLLENLRRLASIATQTTNYHSGSGHIITNNATTTNNFGSTTSNHAPITNRFHSESSNTSDIFVKALFTRDPRVDNDDIQVRKGGLHPKSCDWILENTTFKRWASEQPHSILWINGDPGKGKTMLICRLINELSPTTKLEDKGSSTILSYFFCDANNSDQNDAVSVLRGMIYLLIKQDHEAIECFRAELQKIDPVYFETKPLTFSQLRSVFLQIVKSLASKRIYLIIDALDECIEGQQQNKGLQALLRLITEDALLPHVKWIVSSRNKPLIARFLQKWSTSINLEQNEKSVTEAVTEYTKHKVQVLFENETYDKEETQDVESLLLSKAQSTFLWVALACQMLENDGTYDPIGVLHRFPTGLDSLYGLMLKEVQSEERYQQIISIMLTVFRPVSLQELGLLISNFQGKVSDERMRKVVGSCGSFLSVRNDFVHFVHESAKEFLSNPTYNAHYDAPAQHYNILRTSFNIMSKFLKRDMFRSENSVERASASLLYPCTKWASHLQKCKDEALVHELGDGSHLDKFLRTNYLDWILALGYMGVTSDGILAMYELSRELVGHSSEFANLARIEAWFLRHHKTAIEESPPSIYAALVFIPPGNILRKAYHREVPTWATLKPDAETWWDNASQTMNGYSVHSGNMSFSYDSRLLSASSGYTVSLWDTITGELIHDLDGHDDMVWSVSFSGSNYRVASASSYMIQIWDGEKGEKINALKFDQFHQVPATSAVLSNKGDVVACAFSDRTIKLWDIRTWSQIRTIQDPVGYSSFPFEPKTFEISQCDHFLLSYDSRGVSMWNMEDCGNPQRIQLDYNDSGYPFKFSSKFLSDLGDEDENAGE</sequence>
<evidence type="ECO:0000313" key="4">
    <source>
        <dbReference type="EMBL" id="KAG5655209.1"/>
    </source>
</evidence>
<feature type="domain" description="NACHT" evidence="3">
    <location>
        <begin position="412"/>
        <end position="568"/>
    </location>
</feature>
<evidence type="ECO:0000256" key="2">
    <source>
        <dbReference type="PROSITE-ProRule" id="PRU00221"/>
    </source>
</evidence>
<dbReference type="Proteomes" id="UP000782241">
    <property type="component" value="Unassembled WGS sequence"/>
</dbReference>
<dbReference type="SUPFAM" id="SSF81301">
    <property type="entry name" value="Nucleotidyltransferase"/>
    <property type="match status" value="1"/>
</dbReference>
<name>A0A9P7GR05_9HYPO</name>
<dbReference type="PROSITE" id="PS50837">
    <property type="entry name" value="NACHT"/>
    <property type="match status" value="1"/>
</dbReference>
<dbReference type="AlphaFoldDB" id="A0A9P7GR05"/>
<dbReference type="Gene3D" id="3.30.460.10">
    <property type="entry name" value="Beta Polymerase, domain 2"/>
    <property type="match status" value="1"/>
</dbReference>
<proteinExistence type="predicted"/>
<dbReference type="CDD" id="cd05399">
    <property type="entry name" value="NT_Rel-Spo_like"/>
    <property type="match status" value="1"/>
</dbReference>
<dbReference type="PROSITE" id="PS50082">
    <property type="entry name" value="WD_REPEATS_2"/>
    <property type="match status" value="2"/>
</dbReference>
<dbReference type="InterPro" id="IPR001680">
    <property type="entry name" value="WD40_rpt"/>
</dbReference>
<dbReference type="InterPro" id="IPR007685">
    <property type="entry name" value="RelA_SpoT"/>
</dbReference>
<dbReference type="InterPro" id="IPR036322">
    <property type="entry name" value="WD40_repeat_dom_sf"/>
</dbReference>
<evidence type="ECO:0000313" key="5">
    <source>
        <dbReference type="Proteomes" id="UP000782241"/>
    </source>
</evidence>
<dbReference type="SMART" id="SM00320">
    <property type="entry name" value="WD40"/>
    <property type="match status" value="3"/>
</dbReference>
<dbReference type="GO" id="GO:0015969">
    <property type="term" value="P:guanosine tetraphosphate metabolic process"/>
    <property type="evidence" value="ECO:0007669"/>
    <property type="project" value="InterPro"/>
</dbReference>
<dbReference type="Gene3D" id="2.130.10.10">
    <property type="entry name" value="YVTN repeat-like/Quinoprotein amine dehydrogenase"/>
    <property type="match status" value="1"/>
</dbReference>
<dbReference type="InterPro" id="IPR043519">
    <property type="entry name" value="NT_sf"/>
</dbReference>
<comment type="caution">
    <text evidence="4">The sequence shown here is derived from an EMBL/GenBank/DDBJ whole genome shotgun (WGS) entry which is preliminary data.</text>
</comment>
<dbReference type="SUPFAM" id="SSF50978">
    <property type="entry name" value="WD40 repeat-like"/>
    <property type="match status" value="1"/>
</dbReference>
<dbReference type="InterPro" id="IPR015943">
    <property type="entry name" value="WD40/YVTN_repeat-like_dom_sf"/>
</dbReference>
<dbReference type="EMBL" id="JAGPUO010000033">
    <property type="protein sequence ID" value="KAG5655209.1"/>
    <property type="molecule type" value="Genomic_DNA"/>
</dbReference>
<protein>
    <recommendedName>
        <fullName evidence="3">NACHT domain-containing protein</fullName>
    </recommendedName>
</protein>
<dbReference type="PANTHER" id="PTHR10039:SF14">
    <property type="entry name" value="NACHT DOMAIN-CONTAINING PROTEIN"/>
    <property type="match status" value="1"/>
</dbReference>
<dbReference type="InterPro" id="IPR056884">
    <property type="entry name" value="NPHP3-like_N"/>
</dbReference>
<feature type="repeat" description="WD" evidence="2">
    <location>
        <begin position="971"/>
        <end position="1011"/>
    </location>
</feature>
<dbReference type="Gene3D" id="3.40.50.300">
    <property type="entry name" value="P-loop containing nucleotide triphosphate hydrolases"/>
    <property type="match status" value="1"/>
</dbReference>
<dbReference type="SUPFAM" id="SSF52540">
    <property type="entry name" value="P-loop containing nucleoside triphosphate hydrolases"/>
    <property type="match status" value="1"/>
</dbReference>
<dbReference type="Pfam" id="PF24883">
    <property type="entry name" value="NPHP3_N"/>
    <property type="match status" value="1"/>
</dbReference>
<dbReference type="InterPro" id="IPR007111">
    <property type="entry name" value="NACHT_NTPase"/>
</dbReference>
<evidence type="ECO:0000259" key="3">
    <source>
        <dbReference type="PROSITE" id="PS50837"/>
    </source>
</evidence>
<accession>A0A9P7GR05</accession>
<dbReference type="Pfam" id="PF00400">
    <property type="entry name" value="WD40"/>
    <property type="match status" value="2"/>
</dbReference>
<organism evidence="4 5">
    <name type="scientific">Fusarium avenaceum</name>
    <dbReference type="NCBI Taxonomy" id="40199"/>
    <lineage>
        <taxon>Eukaryota</taxon>
        <taxon>Fungi</taxon>
        <taxon>Dikarya</taxon>
        <taxon>Ascomycota</taxon>
        <taxon>Pezizomycotina</taxon>
        <taxon>Sordariomycetes</taxon>
        <taxon>Hypocreomycetidae</taxon>
        <taxon>Hypocreales</taxon>
        <taxon>Nectriaceae</taxon>
        <taxon>Fusarium</taxon>
        <taxon>Fusarium tricinctum species complex</taxon>
    </lineage>
</organism>
<keyword evidence="1" id="KW-0677">Repeat</keyword>
<feature type="repeat" description="WD" evidence="2">
    <location>
        <begin position="1015"/>
        <end position="1056"/>
    </location>
</feature>
<evidence type="ECO:0000256" key="1">
    <source>
        <dbReference type="ARBA" id="ARBA00022737"/>
    </source>
</evidence>
<dbReference type="PANTHER" id="PTHR10039">
    <property type="entry name" value="AMELOGENIN"/>
    <property type="match status" value="1"/>
</dbReference>
<keyword evidence="2" id="KW-0853">WD repeat</keyword>